<dbReference type="SMART" id="SM00855">
    <property type="entry name" value="PGAM"/>
    <property type="match status" value="1"/>
</dbReference>
<protein>
    <submittedName>
        <fullName evidence="3">Histidine phosphatase family protein</fullName>
    </submittedName>
</protein>
<proteinExistence type="predicted"/>
<feature type="active site" description="Proton donor/acceptor" evidence="1">
    <location>
        <position position="92"/>
    </location>
</feature>
<gene>
    <name evidence="3" type="ORF">HYG86_15815</name>
</gene>
<feature type="binding site" evidence="2">
    <location>
        <begin position="8"/>
        <end position="15"/>
    </location>
    <ligand>
        <name>substrate</name>
    </ligand>
</feature>
<feature type="active site" description="Tele-phosphohistidine intermediate" evidence="1">
    <location>
        <position position="9"/>
    </location>
</feature>
<sequence length="222" mass="25799">MVRIIFTRHGETKWNVEGRCQGQTDIELTEKGVSQGKTLARRLKNFNIDVILTSDLKRAYDTAYQVKRKFDKHNKEFHLKAVEIIKDPLLREYSFGLWEGLTTNDIKMKYCDLYEERNLDPNIDIPEAEKYSDLVKRCKEFVDKCVELYPDSTVLAVTHSGFIKALLHHYLELPWSVIKNQMYVGNCSLTVLKCGDKIVVETINDTAHFEGESEVRLVEARH</sequence>
<dbReference type="AlphaFoldDB" id="A0A7G9WBR9"/>
<dbReference type="GO" id="GO:0005737">
    <property type="term" value="C:cytoplasm"/>
    <property type="evidence" value="ECO:0007669"/>
    <property type="project" value="TreeGrafter"/>
</dbReference>
<evidence type="ECO:0000256" key="2">
    <source>
        <dbReference type="PIRSR" id="PIRSR613078-2"/>
    </source>
</evidence>
<dbReference type="Gene3D" id="3.40.50.1240">
    <property type="entry name" value="Phosphoglycerate mutase-like"/>
    <property type="match status" value="1"/>
</dbReference>
<accession>A0A7G9WBR9</accession>
<dbReference type="EMBL" id="CP058559">
    <property type="protein sequence ID" value="QNO16131.1"/>
    <property type="molecule type" value="Genomic_DNA"/>
</dbReference>
<organism evidence="3 4">
    <name type="scientific">Alkalicella caledoniensis</name>
    <dbReference type="NCBI Taxonomy" id="2731377"/>
    <lineage>
        <taxon>Bacteria</taxon>
        <taxon>Bacillati</taxon>
        <taxon>Bacillota</taxon>
        <taxon>Clostridia</taxon>
        <taxon>Eubacteriales</taxon>
        <taxon>Proteinivoracaceae</taxon>
        <taxon>Alkalicella</taxon>
    </lineage>
</organism>
<dbReference type="InterPro" id="IPR050275">
    <property type="entry name" value="PGM_Phosphatase"/>
</dbReference>
<dbReference type="InterPro" id="IPR029033">
    <property type="entry name" value="His_PPase_superfam"/>
</dbReference>
<dbReference type="KEGG" id="acae:HYG86_15815"/>
<dbReference type="PANTHER" id="PTHR48100:SF1">
    <property type="entry name" value="HISTIDINE PHOSPHATASE FAMILY PROTEIN-RELATED"/>
    <property type="match status" value="1"/>
</dbReference>
<name>A0A7G9WBR9_ALKCA</name>
<evidence type="ECO:0000256" key="1">
    <source>
        <dbReference type="PIRSR" id="PIRSR613078-1"/>
    </source>
</evidence>
<dbReference type="GO" id="GO:0016791">
    <property type="term" value="F:phosphatase activity"/>
    <property type="evidence" value="ECO:0007669"/>
    <property type="project" value="TreeGrafter"/>
</dbReference>
<evidence type="ECO:0000313" key="4">
    <source>
        <dbReference type="Proteomes" id="UP000516160"/>
    </source>
</evidence>
<dbReference type="Proteomes" id="UP000516160">
    <property type="component" value="Chromosome"/>
</dbReference>
<dbReference type="Pfam" id="PF00300">
    <property type="entry name" value="His_Phos_1"/>
    <property type="match status" value="1"/>
</dbReference>
<evidence type="ECO:0000313" key="3">
    <source>
        <dbReference type="EMBL" id="QNO16131.1"/>
    </source>
</evidence>
<dbReference type="RefSeq" id="WP_213166525.1">
    <property type="nucleotide sequence ID" value="NZ_CP058559.1"/>
</dbReference>
<dbReference type="SUPFAM" id="SSF53254">
    <property type="entry name" value="Phosphoglycerate mutase-like"/>
    <property type="match status" value="1"/>
</dbReference>
<feature type="binding site" evidence="2">
    <location>
        <position position="58"/>
    </location>
    <ligand>
        <name>substrate</name>
    </ligand>
</feature>
<dbReference type="PANTHER" id="PTHR48100">
    <property type="entry name" value="BROAD-SPECIFICITY PHOSPHATASE YOR283W-RELATED"/>
    <property type="match status" value="1"/>
</dbReference>
<reference evidence="3 4" key="1">
    <citation type="submission" date="2020-07" db="EMBL/GenBank/DDBJ databases">
        <title>Alkalicella. sp. LB2 genome.</title>
        <authorList>
            <person name="Postec A."/>
            <person name="Quemeneur M."/>
        </authorList>
    </citation>
    <scope>NUCLEOTIDE SEQUENCE [LARGE SCALE GENOMIC DNA]</scope>
    <source>
        <strain evidence="3 4">LB2</strain>
    </source>
</reference>
<keyword evidence="4" id="KW-1185">Reference proteome</keyword>
<dbReference type="InterPro" id="IPR013078">
    <property type="entry name" value="His_Pase_superF_clade-1"/>
</dbReference>
<dbReference type="CDD" id="cd07067">
    <property type="entry name" value="HP_PGM_like"/>
    <property type="match status" value="1"/>
</dbReference>